<dbReference type="PANTHER" id="PTHR42085">
    <property type="entry name" value="F-BOX DOMAIN-CONTAINING PROTEIN"/>
    <property type="match status" value="1"/>
</dbReference>
<proteinExistence type="predicted"/>
<protein>
    <recommendedName>
        <fullName evidence="4">F-box domain-containing protein</fullName>
    </recommendedName>
</protein>
<sequence length="468" mass="54652">MEGDNANQDDRPIDERLRNLRTGVTRPFTTLPSWVGSSTYPQTNQEEVDVEDMLLGRLSIDEYYQINLDSSQPLPHQWGDGQLPPPPTGLPDGNCQWKGSTPPPAPPIPPPDFRLPRRKIDREQPAGQFPFLRLPREIRDEIYSYLVLFDTPPVPGGAVNSRSYVPSYKQVSLDLSIFRVNKMIHEEASEMFFGKNIFVIRMETNMRVYRMDVSWVAPWESLSYYHKMSDYRKAKLVPDYEYDENAVVKAGYFQNSLFLPRRYHHLIREIRIEIQDSRDEAYFYPKPHPLCQRISNTASKWTLVAFVERIRPLLEASERNLKVNIHVTSSIFKVLPKPWIEGWVREEYDVNERLKFLAMGYGPSVNPGSEHTESDRLHFKTLEIFYREIIRVCWPLTAGPWEYNITMPFVLDSIFAGLKEETLKRCNQTESGDTDARMFEKFVLPLSNDWMVRRGRLFTCCPPSPYRI</sequence>
<name>A0AAV9XK44_9PEZI</name>
<gene>
    <name evidence="2" type="ORF">TWF694_007750</name>
</gene>
<dbReference type="PANTHER" id="PTHR42085:SF2">
    <property type="entry name" value="F-BOX DOMAIN-CONTAINING PROTEIN"/>
    <property type="match status" value="1"/>
</dbReference>
<reference evidence="2 3" key="1">
    <citation type="submission" date="2019-10" db="EMBL/GenBank/DDBJ databases">
        <authorList>
            <person name="Palmer J.M."/>
        </authorList>
    </citation>
    <scope>NUCLEOTIDE SEQUENCE [LARGE SCALE GENOMIC DNA]</scope>
    <source>
        <strain evidence="2 3">TWF694</strain>
    </source>
</reference>
<evidence type="ECO:0000313" key="2">
    <source>
        <dbReference type="EMBL" id="KAK6541977.1"/>
    </source>
</evidence>
<feature type="compositionally biased region" description="Pro residues" evidence="1">
    <location>
        <begin position="101"/>
        <end position="110"/>
    </location>
</feature>
<feature type="region of interest" description="Disordered" evidence="1">
    <location>
        <begin position="1"/>
        <end position="21"/>
    </location>
</feature>
<dbReference type="EMBL" id="JAVHJO010000003">
    <property type="protein sequence ID" value="KAK6541977.1"/>
    <property type="molecule type" value="Genomic_DNA"/>
</dbReference>
<evidence type="ECO:0008006" key="4">
    <source>
        <dbReference type="Google" id="ProtNLM"/>
    </source>
</evidence>
<feature type="compositionally biased region" description="Basic and acidic residues" evidence="1">
    <location>
        <begin position="8"/>
        <end position="18"/>
    </location>
</feature>
<dbReference type="Proteomes" id="UP001365542">
    <property type="component" value="Unassembled WGS sequence"/>
</dbReference>
<feature type="region of interest" description="Disordered" evidence="1">
    <location>
        <begin position="71"/>
        <end position="110"/>
    </location>
</feature>
<dbReference type="InterPro" id="IPR038883">
    <property type="entry name" value="AN11006-like"/>
</dbReference>
<evidence type="ECO:0000313" key="3">
    <source>
        <dbReference type="Proteomes" id="UP001365542"/>
    </source>
</evidence>
<evidence type="ECO:0000256" key="1">
    <source>
        <dbReference type="SAM" id="MobiDB-lite"/>
    </source>
</evidence>
<dbReference type="AlphaFoldDB" id="A0AAV9XK44"/>
<organism evidence="2 3">
    <name type="scientific">Orbilia ellipsospora</name>
    <dbReference type="NCBI Taxonomy" id="2528407"/>
    <lineage>
        <taxon>Eukaryota</taxon>
        <taxon>Fungi</taxon>
        <taxon>Dikarya</taxon>
        <taxon>Ascomycota</taxon>
        <taxon>Pezizomycotina</taxon>
        <taxon>Orbiliomycetes</taxon>
        <taxon>Orbiliales</taxon>
        <taxon>Orbiliaceae</taxon>
        <taxon>Orbilia</taxon>
    </lineage>
</organism>
<comment type="caution">
    <text evidence="2">The sequence shown here is derived from an EMBL/GenBank/DDBJ whole genome shotgun (WGS) entry which is preliminary data.</text>
</comment>
<accession>A0AAV9XK44</accession>
<keyword evidence="3" id="KW-1185">Reference proteome</keyword>